<keyword evidence="2" id="KW-1185">Reference proteome</keyword>
<reference evidence="1" key="1">
    <citation type="submission" date="2018-05" db="EMBL/GenBank/DDBJ databases">
        <title>Draft genome of Mucuna pruriens seed.</title>
        <authorList>
            <person name="Nnadi N.E."/>
            <person name="Vos R."/>
            <person name="Hasami M.H."/>
            <person name="Devisetty U.K."/>
            <person name="Aguiy J.C."/>
        </authorList>
    </citation>
    <scope>NUCLEOTIDE SEQUENCE [LARGE SCALE GENOMIC DNA]</scope>
    <source>
        <strain evidence="1">JCA_2017</strain>
    </source>
</reference>
<evidence type="ECO:0000313" key="2">
    <source>
        <dbReference type="Proteomes" id="UP000257109"/>
    </source>
</evidence>
<sequence length="76" mass="8959">MGVVVNLILLKDNKLSDHTYEMKKILCPMDIGYKNMHEEDVDVFDTYNKESFKMCVMIFCTINDSSTYENLFKYNS</sequence>
<gene>
    <name evidence="1" type="ORF">CR513_03296</name>
</gene>
<proteinExistence type="predicted"/>
<dbReference type="AlphaFoldDB" id="A0A371IAA7"/>
<evidence type="ECO:0000313" key="1">
    <source>
        <dbReference type="EMBL" id="RDY11966.1"/>
    </source>
</evidence>
<accession>A0A371IAA7</accession>
<organism evidence="1 2">
    <name type="scientific">Mucuna pruriens</name>
    <name type="common">Velvet bean</name>
    <name type="synonym">Dolichos pruriens</name>
    <dbReference type="NCBI Taxonomy" id="157652"/>
    <lineage>
        <taxon>Eukaryota</taxon>
        <taxon>Viridiplantae</taxon>
        <taxon>Streptophyta</taxon>
        <taxon>Embryophyta</taxon>
        <taxon>Tracheophyta</taxon>
        <taxon>Spermatophyta</taxon>
        <taxon>Magnoliopsida</taxon>
        <taxon>eudicotyledons</taxon>
        <taxon>Gunneridae</taxon>
        <taxon>Pentapetalae</taxon>
        <taxon>rosids</taxon>
        <taxon>fabids</taxon>
        <taxon>Fabales</taxon>
        <taxon>Fabaceae</taxon>
        <taxon>Papilionoideae</taxon>
        <taxon>50 kb inversion clade</taxon>
        <taxon>NPAAA clade</taxon>
        <taxon>indigoferoid/millettioid clade</taxon>
        <taxon>Phaseoleae</taxon>
        <taxon>Mucuna</taxon>
    </lineage>
</organism>
<comment type="caution">
    <text evidence="1">The sequence shown here is derived from an EMBL/GenBank/DDBJ whole genome shotgun (WGS) entry which is preliminary data.</text>
</comment>
<protein>
    <submittedName>
        <fullName evidence="1">Uncharacterized protein</fullName>
    </submittedName>
</protein>
<name>A0A371IAA7_MUCPR</name>
<dbReference type="EMBL" id="QJKJ01000548">
    <property type="protein sequence ID" value="RDY11966.1"/>
    <property type="molecule type" value="Genomic_DNA"/>
</dbReference>
<feature type="non-terminal residue" evidence="1">
    <location>
        <position position="1"/>
    </location>
</feature>
<dbReference type="Proteomes" id="UP000257109">
    <property type="component" value="Unassembled WGS sequence"/>
</dbReference>